<dbReference type="EnsemblProtists" id="EKX31337">
    <property type="protein sequence ID" value="EKX31337"/>
    <property type="gene ID" value="GUITHDRAFT_122466"/>
</dbReference>
<dbReference type="GO" id="GO:0005819">
    <property type="term" value="C:spindle"/>
    <property type="evidence" value="ECO:0007669"/>
    <property type="project" value="UniProtKB-SubCell"/>
</dbReference>
<evidence type="ECO:0000259" key="6">
    <source>
        <dbReference type="Pfam" id="PF15908"/>
    </source>
</evidence>
<dbReference type="PaxDb" id="55529-EKX31337"/>
<protein>
    <recommendedName>
        <fullName evidence="6">Hyaluronan-mediated motility receptor C-terminal domain-containing protein</fullName>
    </recommendedName>
</protein>
<dbReference type="Proteomes" id="UP000011087">
    <property type="component" value="Unassembled WGS sequence"/>
</dbReference>
<feature type="coiled-coil region" evidence="4">
    <location>
        <begin position="84"/>
        <end position="283"/>
    </location>
</feature>
<keyword evidence="4" id="KW-0175">Coiled coil</keyword>
<sequence>MSGSPHPTRVRRGIAVGQGAGGGGSGAGKQEEVLEQARILRMEAEMLAKHRQGNVELLQQEIVMIKKSFRDKLCEVERRNGRLTSELESLKKDLMIKADRVQRESDVARQWEKAWTIENGKNKVLNERVENLEQQVSCLQLKLEEECDMKISLKNELEQNLNGKSQNLSELQGKYEDCLRQLAEHRANVARARNEELQAALVKSEERGRELAEKLSASEAQRRAEVEEANKARDEVAEINAQLCGHRNAKQKIQYLLKVKEERERLKQDCLRLEGVVARLLAEQAEGRERWRDSSTEDSILSDSRDVTRDHLGIIPQALFGDSSSTPKKHVKITRPQSPRLLTSERRMRIVGNAVLPS</sequence>
<dbReference type="RefSeq" id="XP_005818317.1">
    <property type="nucleotide sequence ID" value="XM_005818260.1"/>
</dbReference>
<reference evidence="8" key="3">
    <citation type="submission" date="2015-06" db="UniProtKB">
        <authorList>
            <consortium name="EnsemblProtists"/>
        </authorList>
    </citation>
    <scope>IDENTIFICATION</scope>
</reference>
<organism evidence="7">
    <name type="scientific">Guillardia theta (strain CCMP2712)</name>
    <name type="common">Cryptophyte</name>
    <dbReference type="NCBI Taxonomy" id="905079"/>
    <lineage>
        <taxon>Eukaryota</taxon>
        <taxon>Cryptophyceae</taxon>
        <taxon>Pyrenomonadales</taxon>
        <taxon>Geminigeraceae</taxon>
        <taxon>Guillardia</taxon>
    </lineage>
</organism>
<feature type="region of interest" description="Disordered" evidence="5">
    <location>
        <begin position="1"/>
        <end position="30"/>
    </location>
</feature>
<evidence type="ECO:0000256" key="3">
    <source>
        <dbReference type="ARBA" id="ARBA00023212"/>
    </source>
</evidence>
<dbReference type="InterPro" id="IPR031794">
    <property type="entry name" value="HMMR_C"/>
</dbReference>
<evidence type="ECO:0000256" key="1">
    <source>
        <dbReference type="ARBA" id="ARBA00004186"/>
    </source>
</evidence>
<dbReference type="KEGG" id="gtt:GUITHDRAFT_122466"/>
<dbReference type="HOGENOM" id="CLU_774894_0_0_1"/>
<evidence type="ECO:0000256" key="2">
    <source>
        <dbReference type="ARBA" id="ARBA00022490"/>
    </source>
</evidence>
<proteinExistence type="predicted"/>
<evidence type="ECO:0000313" key="9">
    <source>
        <dbReference type="Proteomes" id="UP000011087"/>
    </source>
</evidence>
<evidence type="ECO:0000313" key="7">
    <source>
        <dbReference type="EMBL" id="EKX31337.1"/>
    </source>
</evidence>
<reference evidence="9" key="2">
    <citation type="submission" date="2012-11" db="EMBL/GenBank/DDBJ databases">
        <authorList>
            <person name="Kuo A."/>
            <person name="Curtis B.A."/>
            <person name="Tanifuji G."/>
            <person name="Burki F."/>
            <person name="Gruber A."/>
            <person name="Irimia M."/>
            <person name="Maruyama S."/>
            <person name="Arias M.C."/>
            <person name="Ball S.G."/>
            <person name="Gile G.H."/>
            <person name="Hirakawa Y."/>
            <person name="Hopkins J.F."/>
            <person name="Rensing S.A."/>
            <person name="Schmutz J."/>
            <person name="Symeonidi A."/>
            <person name="Elias M."/>
            <person name="Eveleigh R.J."/>
            <person name="Herman E.K."/>
            <person name="Klute M.J."/>
            <person name="Nakayama T."/>
            <person name="Obornik M."/>
            <person name="Reyes-Prieto A."/>
            <person name="Armbrust E.V."/>
            <person name="Aves S.J."/>
            <person name="Beiko R.G."/>
            <person name="Coutinho P."/>
            <person name="Dacks J.B."/>
            <person name="Durnford D.G."/>
            <person name="Fast N.M."/>
            <person name="Green B.R."/>
            <person name="Grisdale C."/>
            <person name="Hempe F."/>
            <person name="Henrissat B."/>
            <person name="Hoppner M.P."/>
            <person name="Ishida K.-I."/>
            <person name="Kim E."/>
            <person name="Koreny L."/>
            <person name="Kroth P.G."/>
            <person name="Liu Y."/>
            <person name="Malik S.-B."/>
            <person name="Maier U.G."/>
            <person name="McRose D."/>
            <person name="Mock T."/>
            <person name="Neilson J.A."/>
            <person name="Onodera N.T."/>
            <person name="Poole A.M."/>
            <person name="Pritham E.J."/>
            <person name="Richards T.A."/>
            <person name="Rocap G."/>
            <person name="Roy S.W."/>
            <person name="Sarai C."/>
            <person name="Schaack S."/>
            <person name="Shirato S."/>
            <person name="Slamovits C.H."/>
            <person name="Spencer D.F."/>
            <person name="Suzuki S."/>
            <person name="Worden A.Z."/>
            <person name="Zauner S."/>
            <person name="Barry K."/>
            <person name="Bell C."/>
            <person name="Bharti A.K."/>
            <person name="Crow J.A."/>
            <person name="Grimwood J."/>
            <person name="Kramer R."/>
            <person name="Lindquist E."/>
            <person name="Lucas S."/>
            <person name="Salamov A."/>
            <person name="McFadden G.I."/>
            <person name="Lane C.E."/>
            <person name="Keeling P.J."/>
            <person name="Gray M.W."/>
            <person name="Grigoriev I.V."/>
            <person name="Archibald J.M."/>
        </authorList>
    </citation>
    <scope>NUCLEOTIDE SEQUENCE</scope>
    <source>
        <strain evidence="9">CCMP2712</strain>
    </source>
</reference>
<reference evidence="7 9" key="1">
    <citation type="journal article" date="2012" name="Nature">
        <title>Algal genomes reveal evolutionary mosaicism and the fate of nucleomorphs.</title>
        <authorList>
            <consortium name="DOE Joint Genome Institute"/>
            <person name="Curtis B.A."/>
            <person name="Tanifuji G."/>
            <person name="Burki F."/>
            <person name="Gruber A."/>
            <person name="Irimia M."/>
            <person name="Maruyama S."/>
            <person name="Arias M.C."/>
            <person name="Ball S.G."/>
            <person name="Gile G.H."/>
            <person name="Hirakawa Y."/>
            <person name="Hopkins J.F."/>
            <person name="Kuo A."/>
            <person name="Rensing S.A."/>
            <person name="Schmutz J."/>
            <person name="Symeonidi A."/>
            <person name="Elias M."/>
            <person name="Eveleigh R.J."/>
            <person name="Herman E.K."/>
            <person name="Klute M.J."/>
            <person name="Nakayama T."/>
            <person name="Obornik M."/>
            <person name="Reyes-Prieto A."/>
            <person name="Armbrust E.V."/>
            <person name="Aves S.J."/>
            <person name="Beiko R.G."/>
            <person name="Coutinho P."/>
            <person name="Dacks J.B."/>
            <person name="Durnford D.G."/>
            <person name="Fast N.M."/>
            <person name="Green B.R."/>
            <person name="Grisdale C.J."/>
            <person name="Hempel F."/>
            <person name="Henrissat B."/>
            <person name="Hoppner M.P."/>
            <person name="Ishida K."/>
            <person name="Kim E."/>
            <person name="Koreny L."/>
            <person name="Kroth P.G."/>
            <person name="Liu Y."/>
            <person name="Malik S.B."/>
            <person name="Maier U.G."/>
            <person name="McRose D."/>
            <person name="Mock T."/>
            <person name="Neilson J.A."/>
            <person name="Onodera N.T."/>
            <person name="Poole A.M."/>
            <person name="Pritham E.J."/>
            <person name="Richards T.A."/>
            <person name="Rocap G."/>
            <person name="Roy S.W."/>
            <person name="Sarai C."/>
            <person name="Schaack S."/>
            <person name="Shirato S."/>
            <person name="Slamovits C.H."/>
            <person name="Spencer D.F."/>
            <person name="Suzuki S."/>
            <person name="Worden A.Z."/>
            <person name="Zauner S."/>
            <person name="Barry K."/>
            <person name="Bell C."/>
            <person name="Bharti A.K."/>
            <person name="Crow J.A."/>
            <person name="Grimwood J."/>
            <person name="Kramer R."/>
            <person name="Lindquist E."/>
            <person name="Lucas S."/>
            <person name="Salamov A."/>
            <person name="McFadden G.I."/>
            <person name="Lane C.E."/>
            <person name="Keeling P.J."/>
            <person name="Gray M.W."/>
            <person name="Grigoriev I.V."/>
            <person name="Archibald J.M."/>
        </authorList>
    </citation>
    <scope>NUCLEOTIDE SEQUENCE</scope>
    <source>
        <strain evidence="7 9">CCMP2712</strain>
    </source>
</reference>
<keyword evidence="3" id="KW-0206">Cytoskeleton</keyword>
<evidence type="ECO:0000256" key="4">
    <source>
        <dbReference type="SAM" id="Coils"/>
    </source>
</evidence>
<dbReference type="Pfam" id="PF15908">
    <property type="entry name" value="HMMR_C"/>
    <property type="match status" value="1"/>
</dbReference>
<dbReference type="AlphaFoldDB" id="L1I5J3"/>
<accession>L1I5J3</accession>
<comment type="subcellular location">
    <subcellularLocation>
        <location evidence="1">Cytoplasm</location>
        <location evidence="1">Cytoskeleton</location>
        <location evidence="1">Spindle</location>
    </subcellularLocation>
</comment>
<feature type="compositionally biased region" description="Gly residues" evidence="5">
    <location>
        <begin position="16"/>
        <end position="27"/>
    </location>
</feature>
<feature type="domain" description="Hyaluronan-mediated motility receptor C-terminal" evidence="6">
    <location>
        <begin position="207"/>
        <end position="286"/>
    </location>
</feature>
<name>L1I5J3_GUITC</name>
<gene>
    <name evidence="7" type="ORF">GUITHDRAFT_122466</name>
</gene>
<dbReference type="GeneID" id="17288057"/>
<keyword evidence="2" id="KW-0963">Cytoplasm</keyword>
<dbReference type="EMBL" id="JH993299">
    <property type="protein sequence ID" value="EKX31337.1"/>
    <property type="molecule type" value="Genomic_DNA"/>
</dbReference>
<dbReference type="OrthoDB" id="419631at2759"/>
<evidence type="ECO:0000256" key="5">
    <source>
        <dbReference type="SAM" id="MobiDB-lite"/>
    </source>
</evidence>
<keyword evidence="9" id="KW-1185">Reference proteome</keyword>
<evidence type="ECO:0000313" key="8">
    <source>
        <dbReference type="EnsemblProtists" id="EKX31337"/>
    </source>
</evidence>